<dbReference type="RefSeq" id="WP_281416892.1">
    <property type="nucleotide sequence ID" value="NZ_JAGSXH010000338.1"/>
</dbReference>
<feature type="non-terminal residue" evidence="3">
    <location>
        <position position="112"/>
    </location>
</feature>
<reference evidence="3" key="1">
    <citation type="submission" date="2021-04" db="EMBL/GenBank/DDBJ databases">
        <title>Genome based classification of Actinospica acidithermotolerans sp. nov., an actinobacterium isolated from an Indonesian hot spring.</title>
        <authorList>
            <person name="Kusuma A.B."/>
            <person name="Putra K.E."/>
            <person name="Nafisah S."/>
            <person name="Loh J."/>
            <person name="Nouioui I."/>
            <person name="Goodfellow M."/>
        </authorList>
    </citation>
    <scope>NUCLEOTIDE SEQUENCE</scope>
    <source>
        <strain evidence="3">DSM 45618</strain>
    </source>
</reference>
<keyword evidence="4" id="KW-1185">Reference proteome</keyword>
<dbReference type="GO" id="GO:0031221">
    <property type="term" value="P:arabinan metabolic process"/>
    <property type="evidence" value="ECO:0007669"/>
    <property type="project" value="InterPro"/>
</dbReference>
<gene>
    <name evidence="3" type="ORF">KGA66_29160</name>
</gene>
<feature type="domain" description="Alpha-L-arabinofuranosidase B catalytic" evidence="2">
    <location>
        <begin position="50"/>
        <end position="112"/>
    </location>
</feature>
<dbReference type="Pfam" id="PF09206">
    <property type="entry name" value="ArabFuran-catal"/>
    <property type="match status" value="1"/>
</dbReference>
<dbReference type="InterPro" id="IPR013320">
    <property type="entry name" value="ConA-like_dom_sf"/>
</dbReference>
<dbReference type="EMBL" id="JAGSXH010000338">
    <property type="protein sequence ID" value="MBS2967133.1"/>
    <property type="molecule type" value="Genomic_DNA"/>
</dbReference>
<protein>
    <submittedName>
        <fullName evidence="3">Alpha-L-arabinofuranosidase</fullName>
    </submittedName>
</protein>
<evidence type="ECO:0000256" key="1">
    <source>
        <dbReference type="PIRSR" id="PIRSR638964-3"/>
    </source>
</evidence>
<dbReference type="InterPro" id="IPR015289">
    <property type="entry name" value="A-L-arabinofuranosidase_B_cat"/>
</dbReference>
<feature type="disulfide bond" evidence="1">
    <location>
        <begin position="51"/>
        <end position="61"/>
    </location>
</feature>
<evidence type="ECO:0000313" key="4">
    <source>
        <dbReference type="Proteomes" id="UP000677913"/>
    </source>
</evidence>
<evidence type="ECO:0000313" key="3">
    <source>
        <dbReference type="EMBL" id="MBS2967133.1"/>
    </source>
</evidence>
<dbReference type="PANTHER" id="PTHR39447:SF2">
    <property type="entry name" value="ALPHA-L-ARABINOFURANOSIDASE B"/>
    <property type="match status" value="1"/>
</dbReference>
<organism evidence="3 4">
    <name type="scientific">Actinocrinis puniceicyclus</name>
    <dbReference type="NCBI Taxonomy" id="977794"/>
    <lineage>
        <taxon>Bacteria</taxon>
        <taxon>Bacillati</taxon>
        <taxon>Actinomycetota</taxon>
        <taxon>Actinomycetes</taxon>
        <taxon>Catenulisporales</taxon>
        <taxon>Actinospicaceae</taxon>
        <taxon>Actinocrinis</taxon>
    </lineage>
</organism>
<dbReference type="GO" id="GO:0045490">
    <property type="term" value="P:pectin catabolic process"/>
    <property type="evidence" value="ECO:0007669"/>
    <property type="project" value="TreeGrafter"/>
</dbReference>
<dbReference type="AlphaFoldDB" id="A0A8J8BF64"/>
<sequence length="112" mass="11172">MRIGARTSHALGATRRVRLARLGTAAAVAFGGLVGSAVMTGPAQAASQGPCDIYAAGGTPCVAAHSTTRALYAAYNGPLYQVRRSSDNSTRDIGVVSAGGVANAAAQDSFCS</sequence>
<dbReference type="GO" id="GO:0019566">
    <property type="term" value="P:arabinose metabolic process"/>
    <property type="evidence" value="ECO:0007669"/>
    <property type="project" value="InterPro"/>
</dbReference>
<dbReference type="PANTHER" id="PTHR39447">
    <property type="entry name" value="ALPHA-L-ARABINOFURANOSIDASE B"/>
    <property type="match status" value="1"/>
</dbReference>
<dbReference type="Gene3D" id="2.60.120.200">
    <property type="match status" value="1"/>
</dbReference>
<comment type="caution">
    <text evidence="3">The sequence shown here is derived from an EMBL/GenBank/DDBJ whole genome shotgun (WGS) entry which is preliminary data.</text>
</comment>
<dbReference type="Proteomes" id="UP000677913">
    <property type="component" value="Unassembled WGS sequence"/>
</dbReference>
<dbReference type="SUPFAM" id="SSF49899">
    <property type="entry name" value="Concanavalin A-like lectins/glucanases"/>
    <property type="match status" value="1"/>
</dbReference>
<name>A0A8J8BF64_9ACTN</name>
<accession>A0A8J8BF64</accession>
<proteinExistence type="predicted"/>
<dbReference type="InterPro" id="IPR038964">
    <property type="entry name" value="ABFB"/>
</dbReference>
<evidence type="ECO:0000259" key="2">
    <source>
        <dbReference type="Pfam" id="PF09206"/>
    </source>
</evidence>
<keyword evidence="1" id="KW-1015">Disulfide bond</keyword>
<dbReference type="GO" id="GO:0046556">
    <property type="term" value="F:alpha-L-arabinofuranosidase activity"/>
    <property type="evidence" value="ECO:0007669"/>
    <property type="project" value="InterPro"/>
</dbReference>